<sequence>MWKAKPKLRFGVHLSNMKSLNEQSADFVKGYDNPGNNLYLMLFQRSSSLNKQIQPIPLSILKQALIQKHCMKSPFHPLKQHQWVFFVLSLKKSMQLNAMEKIEIFYCITVKTYNAGYLPAHGFLRIILLPEADLNINRASDSVAANEEITRRISSDLSNVCMTNVIGCIVGCHFSKRTASCLTLCRDATSSSLFELLEFDVKFRQLTSEVVTPNLSNVMHIKIVGVAVKIVHNFVTANGQWAGRFRVDSFFDELEIHQFLKNKDDYHYIILLPYEILFNFMTMIS</sequence>
<keyword evidence="1" id="KW-1185">Reference proteome</keyword>
<dbReference type="AlphaFoldDB" id="A0A915IIU1"/>
<protein>
    <submittedName>
        <fullName evidence="2">Uncharacterized protein</fullName>
    </submittedName>
</protein>
<accession>A0A915IIU1</accession>
<dbReference type="WBParaSite" id="nRc.2.0.1.t13976-RA">
    <property type="protein sequence ID" value="nRc.2.0.1.t13976-RA"/>
    <property type="gene ID" value="nRc.2.0.1.g13976"/>
</dbReference>
<dbReference type="Proteomes" id="UP000887565">
    <property type="component" value="Unplaced"/>
</dbReference>
<reference evidence="2" key="1">
    <citation type="submission" date="2022-11" db="UniProtKB">
        <authorList>
            <consortium name="WormBaseParasite"/>
        </authorList>
    </citation>
    <scope>IDENTIFICATION</scope>
</reference>
<name>A0A915IIU1_ROMCU</name>
<evidence type="ECO:0000313" key="1">
    <source>
        <dbReference type="Proteomes" id="UP000887565"/>
    </source>
</evidence>
<organism evidence="1 2">
    <name type="scientific">Romanomermis culicivorax</name>
    <name type="common">Nematode worm</name>
    <dbReference type="NCBI Taxonomy" id="13658"/>
    <lineage>
        <taxon>Eukaryota</taxon>
        <taxon>Metazoa</taxon>
        <taxon>Ecdysozoa</taxon>
        <taxon>Nematoda</taxon>
        <taxon>Enoplea</taxon>
        <taxon>Dorylaimia</taxon>
        <taxon>Mermithida</taxon>
        <taxon>Mermithoidea</taxon>
        <taxon>Mermithidae</taxon>
        <taxon>Romanomermis</taxon>
    </lineage>
</organism>
<evidence type="ECO:0000313" key="2">
    <source>
        <dbReference type="WBParaSite" id="nRc.2.0.1.t13976-RA"/>
    </source>
</evidence>
<proteinExistence type="predicted"/>